<dbReference type="EC" id="5.2.1.8" evidence="2 5"/>
<keyword evidence="6" id="KW-0732">Signal</keyword>
<keyword evidence="4 5" id="KW-0413">Isomerase</keyword>
<dbReference type="InterPro" id="IPR001179">
    <property type="entry name" value="PPIase_FKBP_dom"/>
</dbReference>
<dbReference type="GO" id="GO:0005783">
    <property type="term" value="C:endoplasmic reticulum"/>
    <property type="evidence" value="ECO:0007669"/>
    <property type="project" value="TreeGrafter"/>
</dbReference>
<dbReference type="Pfam" id="PF00254">
    <property type="entry name" value="FKBP_C"/>
    <property type="match status" value="1"/>
</dbReference>
<feature type="signal peptide" evidence="6">
    <location>
        <begin position="1"/>
        <end position="20"/>
    </location>
</feature>
<evidence type="ECO:0000256" key="2">
    <source>
        <dbReference type="ARBA" id="ARBA00013194"/>
    </source>
</evidence>
<dbReference type="InterPro" id="IPR046357">
    <property type="entry name" value="PPIase_dom_sf"/>
</dbReference>
<protein>
    <recommendedName>
        <fullName evidence="2 5">peptidylprolyl isomerase</fullName>
        <ecNumber evidence="2 5">5.2.1.8</ecNumber>
    </recommendedName>
</protein>
<name>A0AAW2YLG7_9EUKA</name>
<feature type="chain" id="PRO_5043441892" description="peptidylprolyl isomerase" evidence="6">
    <location>
        <begin position="21"/>
        <end position="137"/>
    </location>
</feature>
<sequence>MRSLVVLALIVVALATFVLSHKYDDITRLQVGVKYRPVECKVQVEQGDSIDVHYEGKTTDGNEFDSSVKRGTPFTFRVGQGSVIQGWDTGLLGACEGEKRKLVIPSHMGYGERGSPPKIPANAVLIFDVEVVKINKK</sequence>
<dbReference type="PANTHER" id="PTHR45779">
    <property type="entry name" value="PEPTIDYLPROLYL ISOMERASE"/>
    <property type="match status" value="1"/>
</dbReference>
<comment type="catalytic activity">
    <reaction evidence="1 5">
        <text>[protein]-peptidylproline (omega=180) = [protein]-peptidylproline (omega=0)</text>
        <dbReference type="Rhea" id="RHEA:16237"/>
        <dbReference type="Rhea" id="RHEA-COMP:10747"/>
        <dbReference type="Rhea" id="RHEA-COMP:10748"/>
        <dbReference type="ChEBI" id="CHEBI:83833"/>
        <dbReference type="ChEBI" id="CHEBI:83834"/>
        <dbReference type="EC" id="5.2.1.8"/>
    </reaction>
</comment>
<keyword evidence="9" id="KW-1185">Reference proteome</keyword>
<evidence type="ECO:0000313" key="8">
    <source>
        <dbReference type="EMBL" id="KAL0476887.1"/>
    </source>
</evidence>
<evidence type="ECO:0000256" key="5">
    <source>
        <dbReference type="PROSITE-ProRule" id="PRU00277"/>
    </source>
</evidence>
<dbReference type="Proteomes" id="UP001431209">
    <property type="component" value="Unassembled WGS sequence"/>
</dbReference>
<evidence type="ECO:0000256" key="1">
    <source>
        <dbReference type="ARBA" id="ARBA00000971"/>
    </source>
</evidence>
<evidence type="ECO:0000256" key="6">
    <source>
        <dbReference type="SAM" id="SignalP"/>
    </source>
</evidence>
<feature type="domain" description="PPIase FKBP-type" evidence="7">
    <location>
        <begin position="47"/>
        <end position="135"/>
    </location>
</feature>
<dbReference type="InterPro" id="IPR044609">
    <property type="entry name" value="FKBP2/11"/>
</dbReference>
<reference evidence="8 9" key="1">
    <citation type="submission" date="2024-03" db="EMBL/GenBank/DDBJ databases">
        <title>The Acrasis kona genome and developmental transcriptomes reveal deep origins of eukaryotic multicellular pathways.</title>
        <authorList>
            <person name="Sheikh S."/>
            <person name="Fu C.-J."/>
            <person name="Brown M.W."/>
            <person name="Baldauf S.L."/>
        </authorList>
    </citation>
    <scope>NUCLEOTIDE SEQUENCE [LARGE SCALE GENOMIC DNA]</scope>
    <source>
        <strain evidence="8 9">ATCC MYA-3509</strain>
    </source>
</reference>
<evidence type="ECO:0000259" key="7">
    <source>
        <dbReference type="PROSITE" id="PS50059"/>
    </source>
</evidence>
<dbReference type="GO" id="GO:0003755">
    <property type="term" value="F:peptidyl-prolyl cis-trans isomerase activity"/>
    <property type="evidence" value="ECO:0007669"/>
    <property type="project" value="UniProtKB-KW"/>
</dbReference>
<keyword evidence="3 5" id="KW-0697">Rotamase</keyword>
<dbReference type="EMBL" id="JAOPGA020000108">
    <property type="protein sequence ID" value="KAL0476887.1"/>
    <property type="molecule type" value="Genomic_DNA"/>
</dbReference>
<evidence type="ECO:0000256" key="3">
    <source>
        <dbReference type="ARBA" id="ARBA00023110"/>
    </source>
</evidence>
<dbReference type="PROSITE" id="PS50059">
    <property type="entry name" value="FKBP_PPIASE"/>
    <property type="match status" value="1"/>
</dbReference>
<dbReference type="FunFam" id="3.10.50.40:FF:000006">
    <property type="entry name" value="Peptidyl-prolyl cis-trans isomerase"/>
    <property type="match status" value="1"/>
</dbReference>
<dbReference type="PANTHER" id="PTHR45779:SF7">
    <property type="entry name" value="PEPTIDYLPROLYL ISOMERASE"/>
    <property type="match status" value="1"/>
</dbReference>
<gene>
    <name evidence="8" type="ORF">AKO1_005627</name>
</gene>
<dbReference type="SUPFAM" id="SSF54534">
    <property type="entry name" value="FKBP-like"/>
    <property type="match status" value="1"/>
</dbReference>
<evidence type="ECO:0000256" key="4">
    <source>
        <dbReference type="ARBA" id="ARBA00023235"/>
    </source>
</evidence>
<evidence type="ECO:0000313" key="9">
    <source>
        <dbReference type="Proteomes" id="UP001431209"/>
    </source>
</evidence>
<organism evidence="8 9">
    <name type="scientific">Acrasis kona</name>
    <dbReference type="NCBI Taxonomy" id="1008807"/>
    <lineage>
        <taxon>Eukaryota</taxon>
        <taxon>Discoba</taxon>
        <taxon>Heterolobosea</taxon>
        <taxon>Tetramitia</taxon>
        <taxon>Eutetramitia</taxon>
        <taxon>Acrasidae</taxon>
        <taxon>Acrasis</taxon>
    </lineage>
</organism>
<comment type="caution">
    <text evidence="8">The sequence shown here is derived from an EMBL/GenBank/DDBJ whole genome shotgun (WGS) entry which is preliminary data.</text>
</comment>
<proteinExistence type="predicted"/>
<accession>A0AAW2YLG7</accession>
<dbReference type="AlphaFoldDB" id="A0AAW2YLG7"/>
<dbReference type="Gene3D" id="3.10.50.40">
    <property type="match status" value="1"/>
</dbReference>